<dbReference type="InterPro" id="IPR023393">
    <property type="entry name" value="START-like_dom_sf"/>
</dbReference>
<reference evidence="1 2" key="1">
    <citation type="submission" date="2020-02" db="EMBL/GenBank/DDBJ databases">
        <title>Bacillus aquiflavi sp. nov., isolated from yellow water of strong flavor Chinese baijiu in Yibin region of China.</title>
        <authorList>
            <person name="Xie J."/>
        </authorList>
    </citation>
    <scope>NUCLEOTIDE SEQUENCE [LARGE SCALE GENOMIC DNA]</scope>
    <source>
        <strain evidence="1 2">SA4</strain>
    </source>
</reference>
<protein>
    <recommendedName>
        <fullName evidence="3">Carbon monoxide dehydrogenase subunit G</fullName>
    </recommendedName>
</protein>
<dbReference type="SUPFAM" id="SSF55961">
    <property type="entry name" value="Bet v1-like"/>
    <property type="match status" value="1"/>
</dbReference>
<gene>
    <name evidence="1" type="ORF">G4D63_17130</name>
</gene>
<dbReference type="PANTHER" id="PTHR38588">
    <property type="entry name" value="BLL0334 PROTEIN"/>
    <property type="match status" value="1"/>
</dbReference>
<dbReference type="InterPro" id="IPR010419">
    <property type="entry name" value="CO_DH_gsu"/>
</dbReference>
<evidence type="ECO:0008006" key="3">
    <source>
        <dbReference type="Google" id="ProtNLM"/>
    </source>
</evidence>
<dbReference type="AlphaFoldDB" id="A0A6M0QAN9"/>
<dbReference type="Proteomes" id="UP000481043">
    <property type="component" value="Unassembled WGS sequence"/>
</dbReference>
<organism evidence="1 2">
    <name type="scientific">Bacillus mesophilus</name>
    <dbReference type="NCBI Taxonomy" id="1808955"/>
    <lineage>
        <taxon>Bacteria</taxon>
        <taxon>Bacillati</taxon>
        <taxon>Bacillota</taxon>
        <taxon>Bacilli</taxon>
        <taxon>Bacillales</taxon>
        <taxon>Bacillaceae</taxon>
        <taxon>Bacillus</taxon>
    </lineage>
</organism>
<accession>A0A6M0QAN9</accession>
<dbReference type="Gene3D" id="3.30.530.20">
    <property type="match status" value="1"/>
</dbReference>
<keyword evidence="2" id="KW-1185">Reference proteome</keyword>
<dbReference type="EMBL" id="JAAIWM010000007">
    <property type="protein sequence ID" value="NEY73461.1"/>
    <property type="molecule type" value="Genomic_DNA"/>
</dbReference>
<dbReference type="PANTHER" id="PTHR38588:SF1">
    <property type="entry name" value="BLL0334 PROTEIN"/>
    <property type="match status" value="1"/>
</dbReference>
<evidence type="ECO:0000313" key="2">
    <source>
        <dbReference type="Proteomes" id="UP000481043"/>
    </source>
</evidence>
<evidence type="ECO:0000313" key="1">
    <source>
        <dbReference type="EMBL" id="NEY73461.1"/>
    </source>
</evidence>
<dbReference type="Pfam" id="PF06240">
    <property type="entry name" value="COXG"/>
    <property type="match status" value="1"/>
</dbReference>
<proteinExistence type="predicted"/>
<sequence length="150" mass="16922">MYLKNQFLIEASQDEVWSVFMDAEKLGKCVPGCKEIMMISPTKYDAVMEVKIQFMTITFQASGELKDAKEKEQITVEMTGKPVALVGLFRNKLIVNLTETENGETLVDYEMDLQLTGRLASLGDILMRGTITKSANEFAENVQKLFQHSN</sequence>
<dbReference type="RefSeq" id="WP_163181027.1">
    <property type="nucleotide sequence ID" value="NZ_JAAIWM010000007.1"/>
</dbReference>
<comment type="caution">
    <text evidence="1">The sequence shown here is derived from an EMBL/GenBank/DDBJ whole genome shotgun (WGS) entry which is preliminary data.</text>
</comment>
<name>A0A6M0QAN9_9BACI</name>